<protein>
    <submittedName>
        <fullName evidence="1">Uncharacterized protein</fullName>
    </submittedName>
</protein>
<accession>A0A1S2M4T9</accession>
<evidence type="ECO:0000313" key="3">
    <source>
        <dbReference type="Proteomes" id="UP000180175"/>
    </source>
</evidence>
<dbReference type="AlphaFoldDB" id="A0A1S2M4T9"/>
<dbReference type="Proteomes" id="UP000180175">
    <property type="component" value="Chromosome"/>
</dbReference>
<proteinExistence type="predicted"/>
<evidence type="ECO:0000313" key="1">
    <source>
        <dbReference type="EMBL" id="OIJ19473.1"/>
    </source>
</evidence>
<dbReference type="KEGG" id="aia:AWH56_022085"/>
<dbReference type="RefSeq" id="WP_071316807.1">
    <property type="nucleotide sequence ID" value="NZ_CP063356.2"/>
</dbReference>
<organism evidence="1 3">
    <name type="scientific">Anaerobacillus isosaccharinicus</name>
    <dbReference type="NCBI Taxonomy" id="1532552"/>
    <lineage>
        <taxon>Bacteria</taxon>
        <taxon>Bacillati</taxon>
        <taxon>Bacillota</taxon>
        <taxon>Bacilli</taxon>
        <taxon>Bacillales</taxon>
        <taxon>Bacillaceae</taxon>
        <taxon>Anaerobacillus</taxon>
    </lineage>
</organism>
<keyword evidence="3" id="KW-1185">Reference proteome</keyword>
<dbReference type="EMBL" id="CP063356">
    <property type="protein sequence ID" value="QOY35350.1"/>
    <property type="molecule type" value="Genomic_DNA"/>
</dbReference>
<reference evidence="2" key="4">
    <citation type="submission" date="2020-10" db="EMBL/GenBank/DDBJ databases">
        <authorList>
            <person name="Bassil N.M."/>
            <person name="Lloyd J.R."/>
        </authorList>
    </citation>
    <scope>NUCLEOTIDE SEQUENCE</scope>
    <source>
        <strain evidence="2">NB2006</strain>
    </source>
</reference>
<dbReference type="OrthoDB" id="2505901at2"/>
<gene>
    <name evidence="2" type="ORF">AWH56_022085</name>
    <name evidence="1" type="ORF">AWH56_08885</name>
</gene>
<name>A0A1S2M4T9_9BACI</name>
<reference evidence="2 3" key="3">
    <citation type="journal article" date="2019" name="Int. J. Syst. Evol. Microbiol.">
        <title>Anaerobacillus isosaccharinicus sp. nov., an alkaliphilic bacterium which degrades isosaccharinic acid.</title>
        <authorList>
            <person name="Bassil N.M."/>
            <person name="Lloyd J.R."/>
        </authorList>
    </citation>
    <scope>NUCLEOTIDE SEQUENCE [LARGE SCALE GENOMIC DNA]</scope>
    <source>
        <strain evidence="2 3">NB2006</strain>
    </source>
</reference>
<evidence type="ECO:0000313" key="2">
    <source>
        <dbReference type="EMBL" id="QOY35350.1"/>
    </source>
</evidence>
<reference evidence="2 3" key="2">
    <citation type="journal article" date="2017" name="Genome Announc.">
        <title>Draft Genome Sequences of Four Alkaliphilic Bacteria Belonging to the Anaerobacillus Genus.</title>
        <authorList>
            <person name="Bassil N.M."/>
            <person name="Lloyd J.R."/>
        </authorList>
    </citation>
    <scope>NUCLEOTIDE SEQUENCE [LARGE SCALE GENOMIC DNA]</scope>
    <source>
        <strain evidence="2 3">NB2006</strain>
    </source>
</reference>
<dbReference type="EMBL" id="LQXD01000078">
    <property type="protein sequence ID" value="OIJ19473.1"/>
    <property type="molecule type" value="Genomic_DNA"/>
</dbReference>
<reference evidence="1 3" key="1">
    <citation type="submission" date="2016-10" db="EMBL/GenBank/DDBJ databases">
        <title>Draft genome sequences of four alkaliphilic bacteria belonging to the Anaerobacillus genus.</title>
        <authorList>
            <person name="Bassil N.M."/>
            <person name="Lloyd J.R."/>
        </authorList>
    </citation>
    <scope>NUCLEOTIDE SEQUENCE [LARGE SCALE GENOMIC DNA]</scope>
    <source>
        <strain evidence="1 3">NB2006</strain>
    </source>
</reference>
<sequence length="477" mass="55228">MEKLDSTINVSIFNESQSAPEVLQAMKDISSLSGVLSDLGSHSFYQSPVEILRFLRIIQLINEEALGLDEKIENAETLFYRYRNRYQDSEPPTKKVVEQIVTILVKYNWISKHSRLIKMRDVGKRMMDVLIRLANDSLAYHMHDDIGRSLFQARRDAEISEAYDDNGISGGNKIASMIKNVADAIQLLKERELEMLADRNALPQLELIHELMKDLDVKLQDRFRQFQTMEESLVLTDLMQRGTAVLAEGTNLSLGMINKYLKFTMMQMTPLSTTIKPEKVRELIIKMFAPPLDSDVPNAYHLLSFMEQNQKDDEAFDGIWIPVKFAATIPSVAIEEALIYMEEYEPKTEHVEEVEEEITFESEEISKEDLDELMRETNWLLTKNMIETTVIENFLDKHEVLPIEDLVIQATSSQWTDAVNALTAISALVGNKRVTIEKAKHHNNLTVYERSWEWMNDEDRANIVRKREHRRETRNKL</sequence>